<protein>
    <submittedName>
        <fullName evidence="2">Uncharacterized protein</fullName>
    </submittedName>
</protein>
<keyword evidence="3" id="KW-1185">Reference proteome</keyword>
<dbReference type="OrthoDB" id="5114731at2"/>
<evidence type="ECO:0000256" key="1">
    <source>
        <dbReference type="SAM" id="Phobius"/>
    </source>
</evidence>
<dbReference type="Proteomes" id="UP000092582">
    <property type="component" value="Chromosome 1"/>
</dbReference>
<sequence length="188" mass="20234">MRETPDAAVADDRRRRDVPTGVVMVGMAAIAWWPAFTLGAWGEIFFDDILALWAASAAALVFVLVERRPLRGRLGRAALLLLPSVWLLLSFVAHDAVTDLGIALLDLAAFAAVVIGIPFTLWVLVQIVWPDFAVGTPRRSKWLIVVVVLAVVIASYLLGLNQARFLTCEDFSISGNAPPAGCSPANNG</sequence>
<evidence type="ECO:0000313" key="3">
    <source>
        <dbReference type="Proteomes" id="UP000092582"/>
    </source>
</evidence>
<keyword evidence="1" id="KW-1133">Transmembrane helix</keyword>
<proteinExistence type="predicted"/>
<dbReference type="AlphaFoldDB" id="A0A1B1BLL7"/>
<gene>
    <name evidence="2" type="ORF">PA27867_2566</name>
</gene>
<organism evidence="2 3">
    <name type="scientific">Cryobacterium arcticum</name>
    <dbReference type="NCBI Taxonomy" id="670052"/>
    <lineage>
        <taxon>Bacteria</taxon>
        <taxon>Bacillati</taxon>
        <taxon>Actinomycetota</taxon>
        <taxon>Actinomycetes</taxon>
        <taxon>Micrococcales</taxon>
        <taxon>Microbacteriaceae</taxon>
        <taxon>Cryobacterium</taxon>
    </lineage>
</organism>
<dbReference type="RefSeq" id="WP_084021128.1">
    <property type="nucleotide sequence ID" value="NZ_CP016282.1"/>
</dbReference>
<accession>A0A1B1BLL7</accession>
<feature type="transmembrane region" description="Helical" evidence="1">
    <location>
        <begin position="77"/>
        <end position="94"/>
    </location>
</feature>
<feature type="transmembrane region" description="Helical" evidence="1">
    <location>
        <begin position="21"/>
        <end position="42"/>
    </location>
</feature>
<feature type="transmembrane region" description="Helical" evidence="1">
    <location>
        <begin position="48"/>
        <end position="65"/>
    </location>
</feature>
<dbReference type="EMBL" id="CP016282">
    <property type="protein sequence ID" value="ANP73510.1"/>
    <property type="molecule type" value="Genomic_DNA"/>
</dbReference>
<dbReference type="STRING" id="670052.PA27867_2566"/>
<reference evidence="2 3" key="1">
    <citation type="submission" date="2016-06" db="EMBL/GenBank/DDBJ databases">
        <title>Genome sequencing of Cryobacterium arcticum PAMC 27867.</title>
        <authorList>
            <person name="Lee J."/>
            <person name="Kim O.-S."/>
        </authorList>
    </citation>
    <scope>NUCLEOTIDE SEQUENCE [LARGE SCALE GENOMIC DNA]</scope>
    <source>
        <strain evidence="2 3">PAMC 27867</strain>
    </source>
</reference>
<feature type="transmembrane region" description="Helical" evidence="1">
    <location>
        <begin position="100"/>
        <end position="129"/>
    </location>
</feature>
<name>A0A1B1BLL7_9MICO</name>
<evidence type="ECO:0000313" key="2">
    <source>
        <dbReference type="EMBL" id="ANP73510.1"/>
    </source>
</evidence>
<keyword evidence="1" id="KW-0472">Membrane</keyword>
<feature type="transmembrane region" description="Helical" evidence="1">
    <location>
        <begin position="141"/>
        <end position="159"/>
    </location>
</feature>
<keyword evidence="1" id="KW-0812">Transmembrane</keyword>
<dbReference type="KEGG" id="cart:PA27867_2566"/>